<feature type="domain" description="Endonuclease GajA/Old nuclease/RecF-like AAA" evidence="2">
    <location>
        <begin position="4"/>
        <end position="61"/>
    </location>
</feature>
<evidence type="ECO:0000313" key="4">
    <source>
        <dbReference type="EMBL" id="EBQ9795748.1"/>
    </source>
</evidence>
<name>A0A3V4QRA4_SALET</name>
<dbReference type="RefSeq" id="WP_001748786.1">
    <property type="nucleotide sequence ID" value="NZ_MYYF01000006.1"/>
</dbReference>
<protein>
    <submittedName>
        <fullName evidence="4">DUF2813 domain-containing protein</fullName>
    </submittedName>
</protein>
<dbReference type="InterPro" id="IPR041685">
    <property type="entry name" value="AAA_GajA/Old/RecF-like"/>
</dbReference>
<dbReference type="PANTHER" id="PTHR43581">
    <property type="entry name" value="ATP/GTP PHOSPHATASE"/>
    <property type="match status" value="1"/>
</dbReference>
<evidence type="ECO:0000259" key="3">
    <source>
        <dbReference type="Pfam" id="PF20469"/>
    </source>
</evidence>
<reference evidence="4" key="1">
    <citation type="submission" date="2018-06" db="EMBL/GenBank/DDBJ databases">
        <authorList>
            <person name="Ashton P.M."/>
            <person name="Dallman T."/>
            <person name="Nair S."/>
            <person name="De Pinna E."/>
            <person name="Peters T."/>
            <person name="Grant K."/>
        </authorList>
    </citation>
    <scope>NUCLEOTIDE SEQUENCE</scope>
    <source>
        <strain evidence="4">430336</strain>
    </source>
</reference>
<dbReference type="Pfam" id="PF13175">
    <property type="entry name" value="AAA_15"/>
    <property type="match status" value="2"/>
</dbReference>
<dbReference type="Gene3D" id="3.40.50.300">
    <property type="entry name" value="P-loop containing nucleotide triphosphate hydrolases"/>
    <property type="match status" value="1"/>
</dbReference>
<sequence>MSVKLEKLIISNFRSIGAEPVSVELDDIVILVGGNNFGKSTILKAYQAAVNSEKISKEDFHNKITNDPNSYPVIELHMICDGDDRPGVSFRDILDPSLGQNSPVRVKERFIWSEPGKAPRRLGFRTDLGRYPNTDSDDAPHQPWATDNASRKKRPKAHLIGTFDNPDQQSDSIKNILVDVLLEQKIRSFTPSAQVISYSSLYEQFNSLKEEFVGSTKNALDEIAGDISAYVSKIVPDHKLDISLQCDNVADSNIKLFDCNELQVSFGKENQMFPVSNHGSGARRTLLWAVLKKIAELGYESSDKGKYKALGDIKAHLLLLDEPELSLHPYACREARDMLYDIAEKNENWQVMITTHSPSFIDLTRQHTKIIRVENENNNIIATTIFKPNDVSFSADETESLKLLNLLNPDTMEFFFGGKVLLVEGDTEYSAFGKIIKDAKNNGEDDFNDLLIVRCGGKVQVAMFMKILNHFNKKYCVLHDIDAKQILKNRWIKNEQGVKEKTLRVEANPAWSNNEKINAEMTEFSDVYASVINFETAYFDHGIDSGKPENAINMLKNTDVYEVVKNLLLGIVNADENLLPENTIRWTEVSQISDRFDSYAQSNPEVIPTAP</sequence>
<organism evidence="4">
    <name type="scientific">Salmonella enterica subsp. enterica serovar Kottbus</name>
    <dbReference type="NCBI Taxonomy" id="224727"/>
    <lineage>
        <taxon>Bacteria</taxon>
        <taxon>Pseudomonadati</taxon>
        <taxon>Pseudomonadota</taxon>
        <taxon>Gammaproteobacteria</taxon>
        <taxon>Enterobacterales</taxon>
        <taxon>Enterobacteriaceae</taxon>
        <taxon>Salmonella</taxon>
    </lineage>
</organism>
<proteinExistence type="predicted"/>
<dbReference type="CDD" id="cd01026">
    <property type="entry name" value="TOPRIM_OLD"/>
    <property type="match status" value="1"/>
</dbReference>
<dbReference type="EMBL" id="AAGQTM010000016">
    <property type="protein sequence ID" value="EBQ9795748.1"/>
    <property type="molecule type" value="Genomic_DNA"/>
</dbReference>
<dbReference type="InterPro" id="IPR051396">
    <property type="entry name" value="Bact_Antivir_Def_Nuclease"/>
</dbReference>
<feature type="domain" description="OLD protein-like TOPRIM" evidence="3">
    <location>
        <begin position="415"/>
        <end position="482"/>
    </location>
</feature>
<evidence type="ECO:0000256" key="1">
    <source>
        <dbReference type="SAM" id="MobiDB-lite"/>
    </source>
</evidence>
<dbReference type="InterPro" id="IPR034139">
    <property type="entry name" value="TOPRIM_OLD"/>
</dbReference>
<comment type="caution">
    <text evidence="4">The sequence shown here is derived from an EMBL/GenBank/DDBJ whole genome shotgun (WGS) entry which is preliminary data.</text>
</comment>
<evidence type="ECO:0000259" key="2">
    <source>
        <dbReference type="Pfam" id="PF13175"/>
    </source>
</evidence>
<dbReference type="SUPFAM" id="SSF52540">
    <property type="entry name" value="P-loop containing nucleoside triphosphate hydrolases"/>
    <property type="match status" value="1"/>
</dbReference>
<dbReference type="InterPro" id="IPR027417">
    <property type="entry name" value="P-loop_NTPase"/>
</dbReference>
<dbReference type="AlphaFoldDB" id="A0A3V4QRA4"/>
<gene>
    <name evidence="4" type="ORF">DM035_16490</name>
</gene>
<dbReference type="PANTHER" id="PTHR43581:SF2">
    <property type="entry name" value="EXCINUCLEASE ATPASE SUBUNIT"/>
    <property type="match status" value="1"/>
</dbReference>
<accession>A0A3V4QRA4</accession>
<feature type="domain" description="Endonuclease GajA/Old nuclease/RecF-like AAA" evidence="2">
    <location>
        <begin position="184"/>
        <end position="361"/>
    </location>
</feature>
<dbReference type="Pfam" id="PF20469">
    <property type="entry name" value="OLD-like_TOPRIM"/>
    <property type="match status" value="1"/>
</dbReference>
<feature type="region of interest" description="Disordered" evidence="1">
    <location>
        <begin position="131"/>
        <end position="153"/>
    </location>
</feature>